<protein>
    <submittedName>
        <fullName evidence="2">Uncharacterized protein</fullName>
    </submittedName>
</protein>
<gene>
    <name evidence="2" type="ORF">AVDCRST_MAG36-2982</name>
</gene>
<feature type="non-terminal residue" evidence="2">
    <location>
        <position position="81"/>
    </location>
</feature>
<proteinExistence type="predicted"/>
<feature type="compositionally biased region" description="Basic residues" evidence="1">
    <location>
        <begin position="1"/>
        <end position="13"/>
    </location>
</feature>
<feature type="compositionally biased region" description="Low complexity" evidence="1">
    <location>
        <begin position="51"/>
        <end position="61"/>
    </location>
</feature>
<evidence type="ECO:0000256" key="1">
    <source>
        <dbReference type="SAM" id="MobiDB-lite"/>
    </source>
</evidence>
<accession>A0A6J4MP38</accession>
<evidence type="ECO:0000313" key="2">
    <source>
        <dbReference type="EMBL" id="CAA9364851.1"/>
    </source>
</evidence>
<feature type="region of interest" description="Disordered" evidence="1">
    <location>
        <begin position="1"/>
        <end position="81"/>
    </location>
</feature>
<organism evidence="2">
    <name type="scientific">uncultured Nocardioidaceae bacterium</name>
    <dbReference type="NCBI Taxonomy" id="253824"/>
    <lineage>
        <taxon>Bacteria</taxon>
        <taxon>Bacillati</taxon>
        <taxon>Actinomycetota</taxon>
        <taxon>Actinomycetes</taxon>
        <taxon>Propionibacteriales</taxon>
        <taxon>Nocardioidaceae</taxon>
        <taxon>environmental samples</taxon>
    </lineage>
</organism>
<name>A0A6J4MP38_9ACTN</name>
<feature type="non-terminal residue" evidence="2">
    <location>
        <position position="1"/>
    </location>
</feature>
<sequence>ECARAGRARRGRGPGHGPRAAVGHRPGRRGHQARLGGTRDRAAAGRRDHAALAQHAQAARQDQVRGARHPVPPGRRPARSL</sequence>
<reference evidence="2" key="1">
    <citation type="submission" date="2020-02" db="EMBL/GenBank/DDBJ databases">
        <authorList>
            <person name="Meier V. D."/>
        </authorList>
    </citation>
    <scope>NUCLEOTIDE SEQUENCE</scope>
    <source>
        <strain evidence="2">AVDCRST_MAG36</strain>
    </source>
</reference>
<dbReference type="EMBL" id="CADCUH010000191">
    <property type="protein sequence ID" value="CAA9364851.1"/>
    <property type="molecule type" value="Genomic_DNA"/>
</dbReference>
<dbReference type="AlphaFoldDB" id="A0A6J4MP38"/>
<feature type="compositionally biased region" description="Basic and acidic residues" evidence="1">
    <location>
        <begin position="37"/>
        <end position="50"/>
    </location>
</feature>